<gene>
    <name evidence="2" type="ORF">Pr1d_47960</name>
</gene>
<evidence type="ECO:0000313" key="2">
    <source>
        <dbReference type="EMBL" id="QEG37450.1"/>
    </source>
</evidence>
<keyword evidence="1" id="KW-0812">Transmembrane</keyword>
<name>A0A5B9QIQ9_9BACT</name>
<keyword evidence="3" id="KW-1185">Reference proteome</keyword>
<dbReference type="RefSeq" id="WP_210417807.1">
    <property type="nucleotide sequence ID" value="NZ_CP042913.1"/>
</dbReference>
<keyword evidence="1" id="KW-1133">Transmembrane helix</keyword>
<evidence type="ECO:0000313" key="3">
    <source>
        <dbReference type="Proteomes" id="UP000323917"/>
    </source>
</evidence>
<protein>
    <recommendedName>
        <fullName evidence="4">DUF1772 domain-containing protein</fullName>
    </recommendedName>
</protein>
<sequence length="167" mass="18959">MFDQAHSFNLSVIEESPIVSDTVLLYLHLISTLIMVGIIWFVQIVHYPLMAHVGSGLFPMYSKLHQRLTTLVVAGPMLVEVFTAILLLVWYPSIRSSAVFLAATILLGVAWFSTIFWQMPIHHSLLAGYDEKRIRHLVSTNWPRTIAWSIRGILIGELCWSMTVHVS</sequence>
<feature type="transmembrane region" description="Helical" evidence="1">
    <location>
        <begin position="25"/>
        <end position="47"/>
    </location>
</feature>
<accession>A0A5B9QIQ9</accession>
<dbReference type="Proteomes" id="UP000323917">
    <property type="component" value="Chromosome"/>
</dbReference>
<feature type="transmembrane region" description="Helical" evidence="1">
    <location>
        <begin position="68"/>
        <end position="91"/>
    </location>
</feature>
<organism evidence="2 3">
    <name type="scientific">Bythopirellula goksoeyrii</name>
    <dbReference type="NCBI Taxonomy" id="1400387"/>
    <lineage>
        <taxon>Bacteria</taxon>
        <taxon>Pseudomonadati</taxon>
        <taxon>Planctomycetota</taxon>
        <taxon>Planctomycetia</taxon>
        <taxon>Pirellulales</taxon>
        <taxon>Lacipirellulaceae</taxon>
        <taxon>Bythopirellula</taxon>
    </lineage>
</organism>
<evidence type="ECO:0008006" key="4">
    <source>
        <dbReference type="Google" id="ProtNLM"/>
    </source>
</evidence>
<feature type="transmembrane region" description="Helical" evidence="1">
    <location>
        <begin position="97"/>
        <end position="117"/>
    </location>
</feature>
<dbReference type="KEGG" id="bgok:Pr1d_47960"/>
<proteinExistence type="predicted"/>
<reference evidence="2 3" key="1">
    <citation type="submission" date="2019-08" db="EMBL/GenBank/DDBJ databases">
        <title>Deep-cultivation of Planctomycetes and their phenomic and genomic characterization uncovers novel biology.</title>
        <authorList>
            <person name="Wiegand S."/>
            <person name="Jogler M."/>
            <person name="Boedeker C."/>
            <person name="Pinto D."/>
            <person name="Vollmers J."/>
            <person name="Rivas-Marin E."/>
            <person name="Kohn T."/>
            <person name="Peeters S.H."/>
            <person name="Heuer A."/>
            <person name="Rast P."/>
            <person name="Oberbeckmann S."/>
            <person name="Bunk B."/>
            <person name="Jeske O."/>
            <person name="Meyerdierks A."/>
            <person name="Storesund J.E."/>
            <person name="Kallscheuer N."/>
            <person name="Luecker S."/>
            <person name="Lage O.M."/>
            <person name="Pohl T."/>
            <person name="Merkel B.J."/>
            <person name="Hornburger P."/>
            <person name="Mueller R.-W."/>
            <person name="Bruemmer F."/>
            <person name="Labrenz M."/>
            <person name="Spormann A.M."/>
            <person name="Op den Camp H."/>
            <person name="Overmann J."/>
            <person name="Amann R."/>
            <person name="Jetten M.S.M."/>
            <person name="Mascher T."/>
            <person name="Medema M.H."/>
            <person name="Devos D.P."/>
            <person name="Kaster A.-K."/>
            <person name="Ovreas L."/>
            <person name="Rohde M."/>
            <person name="Galperin M.Y."/>
            <person name="Jogler C."/>
        </authorList>
    </citation>
    <scope>NUCLEOTIDE SEQUENCE [LARGE SCALE GENOMIC DNA]</scope>
    <source>
        <strain evidence="2 3">Pr1d</strain>
    </source>
</reference>
<evidence type="ECO:0000256" key="1">
    <source>
        <dbReference type="SAM" id="Phobius"/>
    </source>
</evidence>
<dbReference type="EMBL" id="CP042913">
    <property type="protein sequence ID" value="QEG37450.1"/>
    <property type="molecule type" value="Genomic_DNA"/>
</dbReference>
<dbReference type="AlphaFoldDB" id="A0A5B9QIQ9"/>
<keyword evidence="1" id="KW-0472">Membrane</keyword>